<comment type="caution">
    <text evidence="6">The sequence shown here is derived from an EMBL/GenBank/DDBJ whole genome shotgun (WGS) entry which is preliminary data.</text>
</comment>
<protein>
    <submittedName>
        <fullName evidence="6">TetR/AcrR family transcriptional regulator</fullName>
    </submittedName>
</protein>
<dbReference type="GO" id="GO:0003700">
    <property type="term" value="F:DNA-binding transcription factor activity"/>
    <property type="evidence" value="ECO:0007669"/>
    <property type="project" value="TreeGrafter"/>
</dbReference>
<dbReference type="Proteomes" id="UP000563898">
    <property type="component" value="Unassembled WGS sequence"/>
</dbReference>
<sequence>MPGEADRPWGTLMRTHGWAGAVPATDEEAVARILATTREVIDEQGEATRLTDVARRLGVTRQTVYRYFPSTEALLSATAIDAVGAFLDRIAGRLAGLTEPDVAVVEGVSAVLEALADDRYMGILLLPGHQSLPVIGQITSENARVFARSMIERMDVDWTARGYGDQDIEILVEIVLRTLQSLIIDPGHAHSAPDRREFLDRWLGSAIRALPSGIR</sequence>
<evidence type="ECO:0000256" key="1">
    <source>
        <dbReference type="ARBA" id="ARBA00023015"/>
    </source>
</evidence>
<dbReference type="InterPro" id="IPR009057">
    <property type="entry name" value="Homeodomain-like_sf"/>
</dbReference>
<dbReference type="PROSITE" id="PS50977">
    <property type="entry name" value="HTH_TETR_2"/>
    <property type="match status" value="1"/>
</dbReference>
<feature type="DNA-binding region" description="H-T-H motif" evidence="4">
    <location>
        <begin position="49"/>
        <end position="68"/>
    </location>
</feature>
<dbReference type="Gene3D" id="1.10.357.10">
    <property type="entry name" value="Tetracycline Repressor, domain 2"/>
    <property type="match status" value="1"/>
</dbReference>
<dbReference type="EMBL" id="JAAXPC010000004">
    <property type="protein sequence ID" value="NKY01678.1"/>
    <property type="molecule type" value="Genomic_DNA"/>
</dbReference>
<evidence type="ECO:0000313" key="7">
    <source>
        <dbReference type="Proteomes" id="UP000563898"/>
    </source>
</evidence>
<evidence type="ECO:0000256" key="2">
    <source>
        <dbReference type="ARBA" id="ARBA00023125"/>
    </source>
</evidence>
<reference evidence="6 7" key="1">
    <citation type="submission" date="2020-04" db="EMBL/GenBank/DDBJ databases">
        <title>MicrobeNet Type strains.</title>
        <authorList>
            <person name="Nicholson A.C."/>
        </authorList>
    </citation>
    <scope>NUCLEOTIDE SEQUENCE [LARGE SCALE GENOMIC DNA]</scope>
    <source>
        <strain evidence="6 7">ATCC BAA-14</strain>
    </source>
</reference>
<dbReference type="PANTHER" id="PTHR30055:SF234">
    <property type="entry name" value="HTH-TYPE TRANSCRIPTIONAL REGULATOR BETI"/>
    <property type="match status" value="1"/>
</dbReference>
<name>A0A846WJH2_9ACTN</name>
<dbReference type="Pfam" id="PF00440">
    <property type="entry name" value="TetR_N"/>
    <property type="match status" value="1"/>
</dbReference>
<gene>
    <name evidence="6" type="ORF">HGA05_08855</name>
</gene>
<dbReference type="PRINTS" id="PR00455">
    <property type="entry name" value="HTHTETR"/>
</dbReference>
<evidence type="ECO:0000313" key="6">
    <source>
        <dbReference type="EMBL" id="NKY01678.1"/>
    </source>
</evidence>
<dbReference type="AlphaFoldDB" id="A0A846WJH2"/>
<proteinExistence type="predicted"/>
<organism evidence="6 7">
    <name type="scientific">Gordonia polyisoprenivorans</name>
    <dbReference type="NCBI Taxonomy" id="84595"/>
    <lineage>
        <taxon>Bacteria</taxon>
        <taxon>Bacillati</taxon>
        <taxon>Actinomycetota</taxon>
        <taxon>Actinomycetes</taxon>
        <taxon>Mycobacteriales</taxon>
        <taxon>Gordoniaceae</taxon>
        <taxon>Gordonia</taxon>
    </lineage>
</organism>
<dbReference type="PANTHER" id="PTHR30055">
    <property type="entry name" value="HTH-TYPE TRANSCRIPTIONAL REGULATOR RUTR"/>
    <property type="match status" value="1"/>
</dbReference>
<keyword evidence="1" id="KW-0805">Transcription regulation</keyword>
<feature type="domain" description="HTH tetR-type" evidence="5">
    <location>
        <begin position="27"/>
        <end position="86"/>
    </location>
</feature>
<dbReference type="InterPro" id="IPR001647">
    <property type="entry name" value="HTH_TetR"/>
</dbReference>
<dbReference type="InterPro" id="IPR050109">
    <property type="entry name" value="HTH-type_TetR-like_transc_reg"/>
</dbReference>
<evidence type="ECO:0000256" key="4">
    <source>
        <dbReference type="PROSITE-ProRule" id="PRU00335"/>
    </source>
</evidence>
<dbReference type="GO" id="GO:0000976">
    <property type="term" value="F:transcription cis-regulatory region binding"/>
    <property type="evidence" value="ECO:0007669"/>
    <property type="project" value="TreeGrafter"/>
</dbReference>
<dbReference type="SUPFAM" id="SSF46689">
    <property type="entry name" value="Homeodomain-like"/>
    <property type="match status" value="1"/>
</dbReference>
<keyword evidence="3" id="KW-0804">Transcription</keyword>
<evidence type="ECO:0000256" key="3">
    <source>
        <dbReference type="ARBA" id="ARBA00023163"/>
    </source>
</evidence>
<evidence type="ECO:0000259" key="5">
    <source>
        <dbReference type="PROSITE" id="PS50977"/>
    </source>
</evidence>
<accession>A0A846WJH2</accession>
<keyword evidence="2 4" id="KW-0238">DNA-binding</keyword>